<dbReference type="EMBL" id="ML120446">
    <property type="protein sequence ID" value="RPA93838.1"/>
    <property type="molecule type" value="Genomic_DNA"/>
</dbReference>
<feature type="compositionally biased region" description="Polar residues" evidence="1">
    <location>
        <begin position="53"/>
        <end position="69"/>
    </location>
</feature>
<evidence type="ECO:0000313" key="2">
    <source>
        <dbReference type="EMBL" id="RPA93838.1"/>
    </source>
</evidence>
<proteinExistence type="predicted"/>
<evidence type="ECO:0000313" key="3">
    <source>
        <dbReference type="Proteomes" id="UP000276215"/>
    </source>
</evidence>
<keyword evidence="3" id="KW-1185">Reference proteome</keyword>
<feature type="region of interest" description="Disordered" evidence="1">
    <location>
        <begin position="51"/>
        <end position="76"/>
    </location>
</feature>
<reference evidence="2 3" key="1">
    <citation type="journal article" date="2018" name="Nat. Ecol. Evol.">
        <title>Pezizomycetes genomes reveal the molecular basis of ectomycorrhizal truffle lifestyle.</title>
        <authorList>
            <person name="Murat C."/>
            <person name="Payen T."/>
            <person name="Noel B."/>
            <person name="Kuo A."/>
            <person name="Morin E."/>
            <person name="Chen J."/>
            <person name="Kohler A."/>
            <person name="Krizsan K."/>
            <person name="Balestrini R."/>
            <person name="Da Silva C."/>
            <person name="Montanini B."/>
            <person name="Hainaut M."/>
            <person name="Levati E."/>
            <person name="Barry K.W."/>
            <person name="Belfiori B."/>
            <person name="Cichocki N."/>
            <person name="Clum A."/>
            <person name="Dockter R.B."/>
            <person name="Fauchery L."/>
            <person name="Guy J."/>
            <person name="Iotti M."/>
            <person name="Le Tacon F."/>
            <person name="Lindquist E.A."/>
            <person name="Lipzen A."/>
            <person name="Malagnac F."/>
            <person name="Mello A."/>
            <person name="Molinier V."/>
            <person name="Miyauchi S."/>
            <person name="Poulain J."/>
            <person name="Riccioni C."/>
            <person name="Rubini A."/>
            <person name="Sitrit Y."/>
            <person name="Splivallo R."/>
            <person name="Traeger S."/>
            <person name="Wang M."/>
            <person name="Zifcakova L."/>
            <person name="Wipf D."/>
            <person name="Zambonelli A."/>
            <person name="Paolocci F."/>
            <person name="Nowrousian M."/>
            <person name="Ottonello S."/>
            <person name="Baldrian P."/>
            <person name="Spatafora J.W."/>
            <person name="Henrissat B."/>
            <person name="Nagy L.G."/>
            <person name="Aury J.M."/>
            <person name="Wincker P."/>
            <person name="Grigoriev I.V."/>
            <person name="Bonfante P."/>
            <person name="Martin F.M."/>
        </authorList>
    </citation>
    <scope>NUCLEOTIDE SEQUENCE [LARGE SCALE GENOMIC DNA]</scope>
    <source>
        <strain evidence="2 3">120613-1</strain>
    </source>
</reference>
<sequence length="159" mass="17554">MKVGVKSSVDDGKRISQCEHLFPKPLNGAIIHAKNPSTRVAFAKTTADLDFPKSQNAGKNQAKLTSGKPQGQEAGRRYLPSSLRNLLGRPNCQFPYLRSPRTVGAYNTARIHNMHLQAPAGPKHLPHPSIRIGKYLVRKLDQGIAGKYCIEEYAKVLNE</sequence>
<evidence type="ECO:0000256" key="1">
    <source>
        <dbReference type="SAM" id="MobiDB-lite"/>
    </source>
</evidence>
<name>A0A3N4J9Y5_9PEZI</name>
<dbReference type="Proteomes" id="UP000276215">
    <property type="component" value="Unassembled WGS sequence"/>
</dbReference>
<accession>A0A3N4J9Y5</accession>
<protein>
    <submittedName>
        <fullName evidence="2">Uncharacterized protein</fullName>
    </submittedName>
</protein>
<organism evidence="2 3">
    <name type="scientific">Choiromyces venosus 120613-1</name>
    <dbReference type="NCBI Taxonomy" id="1336337"/>
    <lineage>
        <taxon>Eukaryota</taxon>
        <taxon>Fungi</taxon>
        <taxon>Dikarya</taxon>
        <taxon>Ascomycota</taxon>
        <taxon>Pezizomycotina</taxon>
        <taxon>Pezizomycetes</taxon>
        <taxon>Pezizales</taxon>
        <taxon>Tuberaceae</taxon>
        <taxon>Choiromyces</taxon>
    </lineage>
</organism>
<gene>
    <name evidence="2" type="ORF">L873DRAFT_1847006</name>
</gene>
<dbReference type="AlphaFoldDB" id="A0A3N4J9Y5"/>